<comment type="subcellular location">
    <subcellularLocation>
        <location evidence="1">Cell outer membrane</location>
    </subcellularLocation>
</comment>
<evidence type="ECO:0000259" key="6">
    <source>
        <dbReference type="Pfam" id="PF07980"/>
    </source>
</evidence>
<reference evidence="8" key="1">
    <citation type="journal article" date="2014" name="Int. J. Syst. Evol. Microbiol.">
        <title>Complete genome sequence of Corynebacterium casei LMG S-19264T (=DSM 44701T), isolated from a smear-ripened cheese.</title>
        <authorList>
            <consortium name="US DOE Joint Genome Institute (JGI-PGF)"/>
            <person name="Walter F."/>
            <person name="Albersmeier A."/>
            <person name="Kalinowski J."/>
            <person name="Ruckert C."/>
        </authorList>
    </citation>
    <scope>NUCLEOTIDE SEQUENCE</scope>
    <source>
        <strain evidence="8">CGMCC 1.15290</strain>
    </source>
</reference>
<keyword evidence="9" id="KW-1185">Reference proteome</keyword>
<organism evidence="8 9">
    <name type="scientific">Filimonas zeae</name>
    <dbReference type="NCBI Taxonomy" id="1737353"/>
    <lineage>
        <taxon>Bacteria</taxon>
        <taxon>Pseudomonadati</taxon>
        <taxon>Bacteroidota</taxon>
        <taxon>Chitinophagia</taxon>
        <taxon>Chitinophagales</taxon>
        <taxon>Chitinophagaceae</taxon>
        <taxon>Filimonas</taxon>
    </lineage>
</organism>
<keyword evidence="4" id="KW-0472">Membrane</keyword>
<dbReference type="InterPro" id="IPR033985">
    <property type="entry name" value="SusD-like_N"/>
</dbReference>
<sequence>MRFIQSLYIAPILVAAICLTACSKKLDDPRPDTSIGKDQVTPGDIPLLINGMYKKLTGGFYAQPYVVFDVYSDDIISRQGGVANLFNPVSYDDNNPLIEDGFGNMRYYSAAFSAIGDANFIINYIRSNNLTALNTYLGEALAVRAYGYQKLGEAYGGVVITLGMGQEAIQRKQNTENEVFERVETDLKEAIPLLSSFASADIMSKEAATLLLARLYLNRKRTDEAGQLATQVINAPALVLSSNSFLNSFLFNNTGNRELLFRITEGPVPTAYDRSGLFTYYSPGTPFKGPSGGTGNGQTWLDPVLAASYEAGDIRKKALLNQYSSLAGGTVTFLMKFSADTLQSAASTFYVYPLIRLSEAYLIAAEVAAQKGVVDVTYYNTLRQARNATLKSNADFGSAPLFLEEIEKERRREFVGEGLRWQDMRRYNKALPFLTAKGKDSTRFYLPFATTERSRNPLLEQNKGY</sequence>
<proteinExistence type="inferred from homology"/>
<dbReference type="Pfam" id="PF14322">
    <property type="entry name" value="SusD-like_3"/>
    <property type="match status" value="1"/>
</dbReference>
<comment type="similarity">
    <text evidence="2">Belongs to the SusD family.</text>
</comment>
<evidence type="ECO:0000313" key="9">
    <source>
        <dbReference type="Proteomes" id="UP000627292"/>
    </source>
</evidence>
<evidence type="ECO:0000256" key="5">
    <source>
        <dbReference type="ARBA" id="ARBA00023237"/>
    </source>
</evidence>
<comment type="caution">
    <text evidence="8">The sequence shown here is derived from an EMBL/GenBank/DDBJ whole genome shotgun (WGS) entry which is preliminary data.</text>
</comment>
<dbReference type="EMBL" id="BMIB01000003">
    <property type="protein sequence ID" value="GGH72463.1"/>
    <property type="molecule type" value="Genomic_DNA"/>
</dbReference>
<dbReference type="SUPFAM" id="SSF48452">
    <property type="entry name" value="TPR-like"/>
    <property type="match status" value="1"/>
</dbReference>
<evidence type="ECO:0000313" key="8">
    <source>
        <dbReference type="EMBL" id="GGH72463.1"/>
    </source>
</evidence>
<evidence type="ECO:0000256" key="4">
    <source>
        <dbReference type="ARBA" id="ARBA00023136"/>
    </source>
</evidence>
<gene>
    <name evidence="8" type="ORF">GCM10011379_32910</name>
</gene>
<dbReference type="AlphaFoldDB" id="A0A917MWX9"/>
<evidence type="ECO:0000256" key="1">
    <source>
        <dbReference type="ARBA" id="ARBA00004442"/>
    </source>
</evidence>
<evidence type="ECO:0000256" key="2">
    <source>
        <dbReference type="ARBA" id="ARBA00006275"/>
    </source>
</evidence>
<keyword evidence="3" id="KW-0732">Signal</keyword>
<dbReference type="Pfam" id="PF07980">
    <property type="entry name" value="SusD_RagB"/>
    <property type="match status" value="1"/>
</dbReference>
<dbReference type="GO" id="GO:0009279">
    <property type="term" value="C:cell outer membrane"/>
    <property type="evidence" value="ECO:0007669"/>
    <property type="project" value="UniProtKB-SubCell"/>
</dbReference>
<feature type="domain" description="RagB/SusD" evidence="6">
    <location>
        <begin position="337"/>
        <end position="430"/>
    </location>
</feature>
<name>A0A917MWX9_9BACT</name>
<evidence type="ECO:0000259" key="7">
    <source>
        <dbReference type="Pfam" id="PF14322"/>
    </source>
</evidence>
<dbReference type="Gene3D" id="1.25.40.390">
    <property type="match status" value="1"/>
</dbReference>
<feature type="domain" description="SusD-like N-terminal" evidence="7">
    <location>
        <begin position="49"/>
        <end position="217"/>
    </location>
</feature>
<dbReference type="Proteomes" id="UP000627292">
    <property type="component" value="Unassembled WGS sequence"/>
</dbReference>
<dbReference type="RefSeq" id="WP_188954197.1">
    <property type="nucleotide sequence ID" value="NZ_BMIB01000003.1"/>
</dbReference>
<dbReference type="InterPro" id="IPR011990">
    <property type="entry name" value="TPR-like_helical_dom_sf"/>
</dbReference>
<dbReference type="InterPro" id="IPR012944">
    <property type="entry name" value="SusD_RagB_dom"/>
</dbReference>
<evidence type="ECO:0000256" key="3">
    <source>
        <dbReference type="ARBA" id="ARBA00022729"/>
    </source>
</evidence>
<reference evidence="8" key="2">
    <citation type="submission" date="2020-09" db="EMBL/GenBank/DDBJ databases">
        <authorList>
            <person name="Sun Q."/>
            <person name="Zhou Y."/>
        </authorList>
    </citation>
    <scope>NUCLEOTIDE SEQUENCE</scope>
    <source>
        <strain evidence="8">CGMCC 1.15290</strain>
    </source>
</reference>
<keyword evidence="5" id="KW-0998">Cell outer membrane</keyword>
<accession>A0A917MWX9</accession>
<protein>
    <submittedName>
        <fullName evidence="8">Membrane protein</fullName>
    </submittedName>
</protein>